<dbReference type="Gene3D" id="3.30.1130.10">
    <property type="match status" value="1"/>
</dbReference>
<dbReference type="PANTHER" id="PTHR42844">
    <property type="entry name" value="DIHYDRONEOPTERIN ALDOLASE 1-RELATED"/>
    <property type="match status" value="1"/>
</dbReference>
<protein>
    <recommendedName>
        <fullName evidence="4">dihydroneopterin aldolase</fullName>
        <ecNumber evidence="4">4.1.2.25</ecNumber>
    </recommendedName>
    <alternativeName>
        <fullName evidence="7">7,8-dihydroneopterin aldolase</fullName>
    </alternativeName>
</protein>
<sequence>MAEMEIEITSLRVPVSLGVHDFERKARQDVTVDLVLALKSVPASDSIGETAHYDEVADAVQHVADAKHYDLIETLALAIAERVLEFRDVARVEAAVHKTPRTVAAERLSARVRL</sequence>
<dbReference type="InterPro" id="IPR006156">
    <property type="entry name" value="Dihydroneopterin_aldolase"/>
</dbReference>
<dbReference type="GO" id="GO:0016853">
    <property type="term" value="F:isomerase activity"/>
    <property type="evidence" value="ECO:0007669"/>
    <property type="project" value="UniProtKB-KW"/>
</dbReference>
<evidence type="ECO:0000256" key="7">
    <source>
        <dbReference type="ARBA" id="ARBA00032903"/>
    </source>
</evidence>
<dbReference type="Pfam" id="PF02152">
    <property type="entry name" value="FolB"/>
    <property type="match status" value="1"/>
</dbReference>
<organism evidence="9 10">
    <name type="scientific">Hyphobacterium lacteum</name>
    <dbReference type="NCBI Taxonomy" id="3116575"/>
    <lineage>
        <taxon>Bacteria</taxon>
        <taxon>Pseudomonadati</taxon>
        <taxon>Pseudomonadota</taxon>
        <taxon>Alphaproteobacteria</taxon>
        <taxon>Maricaulales</taxon>
        <taxon>Maricaulaceae</taxon>
        <taxon>Hyphobacterium</taxon>
    </lineage>
</organism>
<comment type="caution">
    <text evidence="9">The sequence shown here is derived from an EMBL/GenBank/DDBJ whole genome shotgun (WGS) entry which is preliminary data.</text>
</comment>
<keyword evidence="6 9" id="KW-0456">Lyase</keyword>
<dbReference type="InterPro" id="IPR006157">
    <property type="entry name" value="FolB_dom"/>
</dbReference>
<evidence type="ECO:0000256" key="4">
    <source>
        <dbReference type="ARBA" id="ARBA00013043"/>
    </source>
</evidence>
<dbReference type="NCBIfam" id="TIGR00526">
    <property type="entry name" value="folB_dom"/>
    <property type="match status" value="1"/>
</dbReference>
<evidence type="ECO:0000256" key="6">
    <source>
        <dbReference type="ARBA" id="ARBA00023239"/>
    </source>
</evidence>
<dbReference type="SUPFAM" id="SSF55620">
    <property type="entry name" value="Tetrahydrobiopterin biosynthesis enzymes-like"/>
    <property type="match status" value="1"/>
</dbReference>
<reference evidence="9 10" key="1">
    <citation type="submission" date="2024-01" db="EMBL/GenBank/DDBJ databases">
        <title>Hyphobacterium bacterium isolated from marine sediment.</title>
        <authorList>
            <person name="Zhao S."/>
        </authorList>
    </citation>
    <scope>NUCLEOTIDE SEQUENCE [LARGE SCALE GENOMIC DNA]</scope>
    <source>
        <strain evidence="10">HN65</strain>
    </source>
</reference>
<comment type="similarity">
    <text evidence="3">Belongs to the DHNA family.</text>
</comment>
<evidence type="ECO:0000259" key="8">
    <source>
        <dbReference type="SMART" id="SM00905"/>
    </source>
</evidence>
<gene>
    <name evidence="9" type="ORF">V0U79_08600</name>
</gene>
<comment type="catalytic activity">
    <reaction evidence="1">
        <text>7,8-dihydroneopterin = 6-hydroxymethyl-7,8-dihydropterin + glycolaldehyde</text>
        <dbReference type="Rhea" id="RHEA:10540"/>
        <dbReference type="ChEBI" id="CHEBI:17001"/>
        <dbReference type="ChEBI" id="CHEBI:17071"/>
        <dbReference type="ChEBI" id="CHEBI:44841"/>
        <dbReference type="EC" id="4.1.2.25"/>
    </reaction>
</comment>
<dbReference type="InterPro" id="IPR043133">
    <property type="entry name" value="GTP-CH-I_C/QueF"/>
</dbReference>
<dbReference type="Proteomes" id="UP001354971">
    <property type="component" value="Unassembled WGS sequence"/>
</dbReference>
<keyword evidence="9" id="KW-0413">Isomerase</keyword>
<keyword evidence="10" id="KW-1185">Reference proteome</keyword>
<proteinExistence type="inferred from homology"/>
<dbReference type="RefSeq" id="WP_330199087.1">
    <property type="nucleotide sequence ID" value="NZ_JAZDRP010000004.1"/>
</dbReference>
<dbReference type="EC" id="4.1.2.25" evidence="4"/>
<keyword evidence="5" id="KW-0289">Folate biosynthesis</keyword>
<accession>A0ABU7LSW2</accession>
<comment type="pathway">
    <text evidence="2">Cofactor biosynthesis; tetrahydrofolate biosynthesis; 2-amino-4-hydroxy-6-hydroxymethyl-7,8-dihydropteridine diphosphate from 7,8-dihydroneopterin triphosphate: step 3/4.</text>
</comment>
<name>A0ABU7LSW2_9PROT</name>
<evidence type="ECO:0000313" key="10">
    <source>
        <dbReference type="Proteomes" id="UP001354971"/>
    </source>
</evidence>
<dbReference type="EMBL" id="JAZDRP010000004">
    <property type="protein sequence ID" value="MEE2526424.1"/>
    <property type="molecule type" value="Genomic_DNA"/>
</dbReference>
<evidence type="ECO:0000256" key="5">
    <source>
        <dbReference type="ARBA" id="ARBA00022909"/>
    </source>
</evidence>
<evidence type="ECO:0000256" key="3">
    <source>
        <dbReference type="ARBA" id="ARBA00005708"/>
    </source>
</evidence>
<dbReference type="SMART" id="SM00905">
    <property type="entry name" value="FolB"/>
    <property type="match status" value="1"/>
</dbReference>
<evidence type="ECO:0000256" key="2">
    <source>
        <dbReference type="ARBA" id="ARBA00005013"/>
    </source>
</evidence>
<dbReference type="GO" id="GO:0004150">
    <property type="term" value="F:dihydroneopterin aldolase activity"/>
    <property type="evidence" value="ECO:0007669"/>
    <property type="project" value="UniProtKB-EC"/>
</dbReference>
<evidence type="ECO:0000313" key="9">
    <source>
        <dbReference type="EMBL" id="MEE2526424.1"/>
    </source>
</evidence>
<evidence type="ECO:0000256" key="1">
    <source>
        <dbReference type="ARBA" id="ARBA00001353"/>
    </source>
</evidence>
<dbReference type="PANTHER" id="PTHR42844:SF1">
    <property type="entry name" value="DIHYDRONEOPTERIN ALDOLASE 1-RELATED"/>
    <property type="match status" value="1"/>
</dbReference>
<feature type="domain" description="Dihydroneopterin aldolase/epimerase" evidence="8">
    <location>
        <begin position="6"/>
        <end position="114"/>
    </location>
</feature>